<dbReference type="EMBL" id="BK032865">
    <property type="protein sequence ID" value="DAF64676.1"/>
    <property type="molecule type" value="Genomic_DNA"/>
</dbReference>
<evidence type="ECO:0000313" key="1">
    <source>
        <dbReference type="EMBL" id="DAF64676.1"/>
    </source>
</evidence>
<reference evidence="1" key="1">
    <citation type="journal article" date="2021" name="Proc. Natl. Acad. Sci. U.S.A.">
        <title>A Catalog of Tens of Thousands of Viruses from Human Metagenomes Reveals Hidden Associations with Chronic Diseases.</title>
        <authorList>
            <person name="Tisza M.J."/>
            <person name="Buck C.B."/>
        </authorList>
    </citation>
    <scope>NUCLEOTIDE SEQUENCE</scope>
    <source>
        <strain evidence="1">Ct90d35</strain>
    </source>
</reference>
<accession>A0A8S5TNF8</accession>
<protein>
    <submittedName>
        <fullName evidence="1">Uncharacterized protein</fullName>
    </submittedName>
</protein>
<proteinExistence type="predicted"/>
<sequence>MFYCVSDCSRKISAFLTPTPPPGWVSPCTNFSTSAWRKSPTERDVPASHSILF</sequence>
<organism evidence="1">
    <name type="scientific">Podoviridae sp. ct90d35</name>
    <dbReference type="NCBI Taxonomy" id="2827724"/>
    <lineage>
        <taxon>Viruses</taxon>
        <taxon>Duplodnaviria</taxon>
        <taxon>Heunggongvirae</taxon>
        <taxon>Uroviricota</taxon>
        <taxon>Caudoviricetes</taxon>
    </lineage>
</organism>
<name>A0A8S5TNF8_9CAUD</name>